<dbReference type="AlphaFoldDB" id="A0A433DJF1"/>
<keyword evidence="2" id="KW-1185">Reference proteome</keyword>
<dbReference type="EMBL" id="RBNI01001017">
    <property type="protein sequence ID" value="RUP51012.1"/>
    <property type="molecule type" value="Genomic_DNA"/>
</dbReference>
<feature type="non-terminal residue" evidence="1">
    <location>
        <position position="110"/>
    </location>
</feature>
<organism evidence="1 2">
    <name type="scientific">Jimgerdemannia flammicorona</name>
    <dbReference type="NCBI Taxonomy" id="994334"/>
    <lineage>
        <taxon>Eukaryota</taxon>
        <taxon>Fungi</taxon>
        <taxon>Fungi incertae sedis</taxon>
        <taxon>Mucoromycota</taxon>
        <taxon>Mucoromycotina</taxon>
        <taxon>Endogonomycetes</taxon>
        <taxon>Endogonales</taxon>
        <taxon>Endogonaceae</taxon>
        <taxon>Jimgerdemannia</taxon>
    </lineage>
</organism>
<evidence type="ECO:0000313" key="1">
    <source>
        <dbReference type="EMBL" id="RUP51012.1"/>
    </source>
</evidence>
<protein>
    <submittedName>
        <fullName evidence="1">Uncharacterized protein</fullName>
    </submittedName>
</protein>
<dbReference type="OrthoDB" id="2395330at2759"/>
<evidence type="ECO:0000313" key="2">
    <source>
        <dbReference type="Proteomes" id="UP000268093"/>
    </source>
</evidence>
<sequence>MLARLNHLSQSRIWESTNTTPVWIKTYSARETYGTPGDTAGGALDARWWHRVTERFESDAAMFGKYCQHRTSDSGGEGACDATCKKNIICGLRAGKSELDCAKSNPFSKR</sequence>
<gene>
    <name evidence="1" type="ORF">BC936DRAFT_136629</name>
</gene>
<comment type="caution">
    <text evidence="1">The sequence shown here is derived from an EMBL/GenBank/DDBJ whole genome shotgun (WGS) entry which is preliminary data.</text>
</comment>
<name>A0A433DJF1_9FUNG</name>
<dbReference type="Proteomes" id="UP000268093">
    <property type="component" value="Unassembled WGS sequence"/>
</dbReference>
<reference evidence="1 2" key="1">
    <citation type="journal article" date="2018" name="New Phytol.">
        <title>Phylogenomics of Endogonaceae and evolution of mycorrhizas within Mucoromycota.</title>
        <authorList>
            <person name="Chang Y."/>
            <person name="Desiro A."/>
            <person name="Na H."/>
            <person name="Sandor L."/>
            <person name="Lipzen A."/>
            <person name="Clum A."/>
            <person name="Barry K."/>
            <person name="Grigoriev I.V."/>
            <person name="Martin F.M."/>
            <person name="Stajich J.E."/>
            <person name="Smith M.E."/>
            <person name="Bonito G."/>
            <person name="Spatafora J.W."/>
        </authorList>
    </citation>
    <scope>NUCLEOTIDE SEQUENCE [LARGE SCALE GENOMIC DNA]</scope>
    <source>
        <strain evidence="1 2">GMNB39</strain>
    </source>
</reference>
<accession>A0A433DJF1</accession>
<proteinExistence type="predicted"/>